<evidence type="ECO:0000256" key="1">
    <source>
        <dbReference type="SAM" id="SignalP"/>
    </source>
</evidence>
<dbReference type="InterPro" id="IPR008517">
    <property type="entry name" value="GNA1162-like"/>
</dbReference>
<dbReference type="EMBL" id="CP032707">
    <property type="protein sequence ID" value="AYG95391.1"/>
    <property type="molecule type" value="Genomic_DNA"/>
</dbReference>
<feature type="chain" id="PRO_5019863049" description="Lipoprotein" evidence="1">
    <location>
        <begin position="27"/>
        <end position="229"/>
    </location>
</feature>
<proteinExistence type="predicted"/>
<dbReference type="Pfam" id="PF05643">
    <property type="entry name" value="GNA1162-like"/>
    <property type="match status" value="1"/>
</dbReference>
<organism evidence="2 3">
    <name type="scientific">Brevundimonas naejangsanensis</name>
    <dbReference type="NCBI Taxonomy" id="588932"/>
    <lineage>
        <taxon>Bacteria</taxon>
        <taxon>Pseudomonadati</taxon>
        <taxon>Pseudomonadota</taxon>
        <taxon>Alphaproteobacteria</taxon>
        <taxon>Caulobacterales</taxon>
        <taxon>Caulobacteraceae</taxon>
        <taxon>Brevundimonas</taxon>
    </lineage>
</organism>
<feature type="signal peptide" evidence="1">
    <location>
        <begin position="1"/>
        <end position="26"/>
    </location>
</feature>
<accession>A0A494RGD3</accession>
<evidence type="ECO:0008006" key="4">
    <source>
        <dbReference type="Google" id="ProtNLM"/>
    </source>
</evidence>
<dbReference type="Gene3D" id="3.40.50.10610">
    <property type="entry name" value="ABC-type transport auxiliary lipoprotein component"/>
    <property type="match status" value="1"/>
</dbReference>
<reference evidence="2 3" key="1">
    <citation type="submission" date="2018-10" db="EMBL/GenBank/DDBJ databases">
        <title>Complete genome sequence of Brevundimonas naejangsanensis BRV3.</title>
        <authorList>
            <person name="Berrios L."/>
            <person name="Ely B."/>
        </authorList>
    </citation>
    <scope>NUCLEOTIDE SEQUENCE [LARGE SCALE GENOMIC DNA]</scope>
    <source>
        <strain evidence="2 3">BRV3</strain>
    </source>
</reference>
<gene>
    <name evidence="2" type="ORF">D8I30_09540</name>
</gene>
<sequence length="229" mass="24361">MKAALNALRGAVCLAAALTLSACVIAGPPAKDYTAFRAASPRSILVVPALNNTVSVEAPDFFLSTISQPFGERGYYMFPAYMVKRLLEEDGLSDAGLVHNADASRFGALFGCDAVLFVSIERWESQYIVISSSTNVEFTYTLKSCRTGQALWTDTQSMTYSPQASNSGNPLADLLAQAIVSALEKAAPNYIPLAKMANLQASTIAGRGLPAGPYLPEQHLKDATAFPAN</sequence>
<dbReference type="OrthoDB" id="1014694at2"/>
<dbReference type="PROSITE" id="PS51257">
    <property type="entry name" value="PROKAR_LIPOPROTEIN"/>
    <property type="match status" value="1"/>
</dbReference>
<dbReference type="RefSeq" id="WP_121482538.1">
    <property type="nucleotide sequence ID" value="NZ_CP032707.1"/>
</dbReference>
<keyword evidence="3" id="KW-1185">Reference proteome</keyword>
<dbReference type="Proteomes" id="UP000276984">
    <property type="component" value="Chromosome"/>
</dbReference>
<name>A0A494RGD3_9CAUL</name>
<dbReference type="AlphaFoldDB" id="A0A494RGD3"/>
<protein>
    <recommendedName>
        <fullName evidence="4">Lipoprotein</fullName>
    </recommendedName>
</protein>
<keyword evidence="1" id="KW-0732">Signal</keyword>
<evidence type="ECO:0000313" key="3">
    <source>
        <dbReference type="Proteomes" id="UP000276984"/>
    </source>
</evidence>
<evidence type="ECO:0000313" key="2">
    <source>
        <dbReference type="EMBL" id="AYG95391.1"/>
    </source>
</evidence>